<dbReference type="PROSITE" id="PS51257">
    <property type="entry name" value="PROKAR_LIPOPROTEIN"/>
    <property type="match status" value="1"/>
</dbReference>
<dbReference type="InterPro" id="IPR024607">
    <property type="entry name" value="Sulfatase_CS"/>
</dbReference>
<feature type="chain" id="PRO_5018551529" description="Sulfatase N-terminal domain-containing protein" evidence="5">
    <location>
        <begin position="22"/>
        <end position="594"/>
    </location>
</feature>
<dbReference type="OrthoDB" id="9764377at2"/>
<dbReference type="InterPro" id="IPR017850">
    <property type="entry name" value="Alkaline_phosphatase_core_sf"/>
</dbReference>
<protein>
    <recommendedName>
        <fullName evidence="6">Sulfatase N-terminal domain-containing protein</fullName>
    </recommendedName>
</protein>
<dbReference type="SUPFAM" id="SSF53649">
    <property type="entry name" value="Alkaline phosphatase-like"/>
    <property type="match status" value="1"/>
</dbReference>
<accession>A0A3Q9FP53</accession>
<dbReference type="CDD" id="cd16146">
    <property type="entry name" value="ARS_like"/>
    <property type="match status" value="1"/>
</dbReference>
<dbReference type="PANTHER" id="PTHR42693">
    <property type="entry name" value="ARYLSULFATASE FAMILY MEMBER"/>
    <property type="match status" value="1"/>
</dbReference>
<name>A0A3Q9FP53_9BACT</name>
<dbReference type="AlphaFoldDB" id="A0A3Q9FP53"/>
<dbReference type="Gene3D" id="3.40.720.10">
    <property type="entry name" value="Alkaline Phosphatase, subunit A"/>
    <property type="match status" value="1"/>
</dbReference>
<evidence type="ECO:0000259" key="6">
    <source>
        <dbReference type="Pfam" id="PF00884"/>
    </source>
</evidence>
<dbReference type="GO" id="GO:0004065">
    <property type="term" value="F:arylsulfatase activity"/>
    <property type="evidence" value="ECO:0007669"/>
    <property type="project" value="TreeGrafter"/>
</dbReference>
<dbReference type="InterPro" id="IPR050738">
    <property type="entry name" value="Sulfatase"/>
</dbReference>
<comment type="similarity">
    <text evidence="1">Belongs to the sulfatase family.</text>
</comment>
<evidence type="ECO:0000256" key="4">
    <source>
        <dbReference type="ARBA" id="ARBA00022837"/>
    </source>
</evidence>
<dbReference type="GO" id="GO:0046872">
    <property type="term" value="F:metal ion binding"/>
    <property type="evidence" value="ECO:0007669"/>
    <property type="project" value="UniProtKB-KW"/>
</dbReference>
<dbReference type="InterPro" id="IPR000917">
    <property type="entry name" value="Sulfatase_N"/>
</dbReference>
<evidence type="ECO:0000256" key="3">
    <source>
        <dbReference type="ARBA" id="ARBA00022801"/>
    </source>
</evidence>
<keyword evidence="5" id="KW-0732">Signal</keyword>
<dbReference type="Proteomes" id="UP000267268">
    <property type="component" value="Chromosome 1"/>
</dbReference>
<dbReference type="PROSITE" id="PS00523">
    <property type="entry name" value="SULFATASE_1"/>
    <property type="match status" value="1"/>
</dbReference>
<evidence type="ECO:0000256" key="5">
    <source>
        <dbReference type="SAM" id="SignalP"/>
    </source>
</evidence>
<reference evidence="7 8" key="1">
    <citation type="submission" date="2018-12" db="EMBL/GenBank/DDBJ databases">
        <title>Flammeovirga pectinis sp. nov., isolated from the gut of the Korean scallop, Patinopecten yessoensis.</title>
        <authorList>
            <person name="Bae J.-W."/>
            <person name="Jeong Y.-S."/>
            <person name="Kang W."/>
        </authorList>
    </citation>
    <scope>NUCLEOTIDE SEQUENCE [LARGE SCALE GENOMIC DNA]</scope>
    <source>
        <strain evidence="7 8">L12M1</strain>
    </source>
</reference>
<keyword evidence="3" id="KW-0378">Hydrolase</keyword>
<proteinExistence type="inferred from homology"/>
<evidence type="ECO:0000256" key="2">
    <source>
        <dbReference type="ARBA" id="ARBA00022723"/>
    </source>
</evidence>
<dbReference type="Gene3D" id="3.30.1120.10">
    <property type="match status" value="1"/>
</dbReference>
<feature type="domain" description="Sulfatase N-terminal" evidence="6">
    <location>
        <begin position="31"/>
        <end position="332"/>
    </location>
</feature>
<dbReference type="EMBL" id="CP034562">
    <property type="protein sequence ID" value="AZQ63975.1"/>
    <property type="molecule type" value="Genomic_DNA"/>
</dbReference>
<evidence type="ECO:0000256" key="1">
    <source>
        <dbReference type="ARBA" id="ARBA00008779"/>
    </source>
</evidence>
<evidence type="ECO:0000313" key="7">
    <source>
        <dbReference type="EMBL" id="AZQ63975.1"/>
    </source>
</evidence>
<feature type="signal peptide" evidence="5">
    <location>
        <begin position="1"/>
        <end position="21"/>
    </location>
</feature>
<dbReference type="KEGG" id="fll:EI427_17615"/>
<gene>
    <name evidence="7" type="ORF">EI427_17615</name>
</gene>
<keyword evidence="4" id="KW-0106">Calcium</keyword>
<keyword evidence="2" id="KW-0479">Metal-binding</keyword>
<evidence type="ECO:0000313" key="8">
    <source>
        <dbReference type="Proteomes" id="UP000267268"/>
    </source>
</evidence>
<dbReference type="RefSeq" id="WP_126617212.1">
    <property type="nucleotide sequence ID" value="NZ_CP034562.1"/>
</dbReference>
<sequence>MNKIYFVVYFCAVLFSSCATKVVQEQTNKQPNVILILTDDQGWGDFSYNGNKALKTPHFDKMANNGTLLERFYVSPVCAPTRASLLTGRYHLRTGVSWVTGGRENMRSEEVTIAEVLKENGYATGAFGKWHNGAHYPENPQGQGFDTFLGFTAGHLSNYFDAELEYNGRQIRTEGYITDVLTDATLSFIDQHKDKPFFAFVPFNAPHTPYQVPDKYYNQFKDIDYGYGEKQNKKIATIYGMCKNIDDNLGRILDHLKLLKIEENTIVLFMSDNGPQGARFNGVWKGGKTSVHEGGSLVPMALQWKGHVPVSKKDALTAHIDVMPTLLAMLGVQHDTKHFDGVDLSNYILNKEDKIEARNLYTHMAGFEITKDRGAVRNNEYRYTIENGVTGLYNLSIDPSEKENIKNIFPEVAKEMQLSFNAWYEDVTSAGFADLRIPIGYNESPRTQLAAHEGVGTGKIRYKANLNGWAHDWFVSTGNAQITWPIEIISKGEYSMKLFYTGDASIIGTEIEVTCNNKQLSKVIKKAFITEEYPTPDRVPREQEAKEQTWGEIDIGALSFDTTFTSNLSIKIKNKNSSPLEIKGLQITKSNNYK</sequence>
<dbReference type="Pfam" id="PF00884">
    <property type="entry name" value="Sulfatase"/>
    <property type="match status" value="1"/>
</dbReference>
<keyword evidence="8" id="KW-1185">Reference proteome</keyword>
<dbReference type="PANTHER" id="PTHR42693:SF53">
    <property type="entry name" value="ENDO-4-O-SULFATASE"/>
    <property type="match status" value="1"/>
</dbReference>
<organism evidence="7 8">
    <name type="scientific">Flammeovirga pectinis</name>
    <dbReference type="NCBI Taxonomy" id="2494373"/>
    <lineage>
        <taxon>Bacteria</taxon>
        <taxon>Pseudomonadati</taxon>
        <taxon>Bacteroidota</taxon>
        <taxon>Cytophagia</taxon>
        <taxon>Cytophagales</taxon>
        <taxon>Flammeovirgaceae</taxon>
        <taxon>Flammeovirga</taxon>
    </lineage>
</organism>